<evidence type="ECO:0000259" key="1">
    <source>
        <dbReference type="Pfam" id="PF07883"/>
    </source>
</evidence>
<proteinExistence type="predicted"/>
<dbReference type="SUPFAM" id="SSF51182">
    <property type="entry name" value="RmlC-like cupins"/>
    <property type="match status" value="1"/>
</dbReference>
<dbReference type="AlphaFoldDB" id="A0A6S6QL56"/>
<evidence type="ECO:0000313" key="2">
    <source>
        <dbReference type="EMBL" id="BCJ89609.1"/>
    </source>
</evidence>
<feature type="domain" description="Cupin type-2" evidence="1">
    <location>
        <begin position="40"/>
        <end position="103"/>
    </location>
</feature>
<sequence>MKYFHRFDQMEQFAFGPKVTSSFGAKVPGQRMILGLAKKAPGTGSKMHKHNAEQFNYMLQGTATAIVGDEEMIIKAGDVVYMPPDVPHSITAIGDEEVIFLTVKDTFEEFRVDLVGE</sequence>
<dbReference type="InterPro" id="IPR014710">
    <property type="entry name" value="RmlC-like_jellyroll"/>
</dbReference>
<dbReference type="Pfam" id="PF07883">
    <property type="entry name" value="Cupin_2"/>
    <property type="match status" value="1"/>
</dbReference>
<protein>
    <recommendedName>
        <fullName evidence="1">Cupin type-2 domain-containing protein</fullName>
    </recommendedName>
</protein>
<dbReference type="InterPro" id="IPR013096">
    <property type="entry name" value="Cupin_2"/>
</dbReference>
<name>A0A6S6QL56_9HYPH</name>
<reference evidence="2 3" key="1">
    <citation type="submission" date="2020-08" db="EMBL/GenBank/DDBJ databases">
        <title>Genome sequence of Rhizobiales bacterium strain IZ6.</title>
        <authorList>
            <person name="Nakai R."/>
            <person name="Naganuma T."/>
        </authorList>
    </citation>
    <scope>NUCLEOTIDE SEQUENCE [LARGE SCALE GENOMIC DNA]</scope>
    <source>
        <strain evidence="2 3">IZ6</strain>
    </source>
</reference>
<dbReference type="InterPro" id="IPR052535">
    <property type="entry name" value="Bacilysin_H2HPP_isomerase"/>
</dbReference>
<gene>
    <name evidence="2" type="ORF">IZ6_03440</name>
</gene>
<dbReference type="Proteomes" id="UP000515317">
    <property type="component" value="Chromosome"/>
</dbReference>
<dbReference type="PANTHER" id="PTHR40112:SF1">
    <property type="entry name" value="H2HPP ISOMERASE"/>
    <property type="match status" value="1"/>
</dbReference>
<evidence type="ECO:0000313" key="3">
    <source>
        <dbReference type="Proteomes" id="UP000515317"/>
    </source>
</evidence>
<accession>A0A6S6QL56</accession>
<dbReference type="PANTHER" id="PTHR40112">
    <property type="entry name" value="H2HPP ISOMERASE"/>
    <property type="match status" value="1"/>
</dbReference>
<dbReference type="EMBL" id="AP023361">
    <property type="protein sequence ID" value="BCJ89609.1"/>
    <property type="molecule type" value="Genomic_DNA"/>
</dbReference>
<dbReference type="InterPro" id="IPR011051">
    <property type="entry name" value="RmlC_Cupin_sf"/>
</dbReference>
<dbReference type="KEGG" id="tso:IZ6_03440"/>
<organism evidence="2 3">
    <name type="scientific">Terrihabitans soli</name>
    <dbReference type="NCBI Taxonomy" id="708113"/>
    <lineage>
        <taxon>Bacteria</taxon>
        <taxon>Pseudomonadati</taxon>
        <taxon>Pseudomonadota</taxon>
        <taxon>Alphaproteobacteria</taxon>
        <taxon>Hyphomicrobiales</taxon>
        <taxon>Terrihabitans</taxon>
    </lineage>
</organism>
<dbReference type="Gene3D" id="2.60.120.10">
    <property type="entry name" value="Jelly Rolls"/>
    <property type="match status" value="1"/>
</dbReference>
<dbReference type="RefSeq" id="WP_222876307.1">
    <property type="nucleotide sequence ID" value="NZ_AP023361.1"/>
</dbReference>
<keyword evidence="3" id="KW-1185">Reference proteome</keyword>